<dbReference type="GO" id="GO:0016604">
    <property type="term" value="C:nuclear body"/>
    <property type="evidence" value="ECO:0007669"/>
    <property type="project" value="TreeGrafter"/>
</dbReference>
<feature type="compositionally biased region" description="Basic and acidic residues" evidence="8">
    <location>
        <begin position="1001"/>
        <end position="1016"/>
    </location>
</feature>
<feature type="domain" description="Helicase Sen1 N-terminal" evidence="9">
    <location>
        <begin position="94"/>
        <end position="828"/>
    </location>
</feature>
<evidence type="ECO:0000313" key="14">
    <source>
        <dbReference type="Proteomes" id="UP000237438"/>
    </source>
</evidence>
<comment type="caution">
    <text evidence="13">The sequence shown here is derived from an EMBL/GenBank/DDBJ whole genome shotgun (WGS) entry which is preliminary data.</text>
</comment>
<feature type="compositionally biased region" description="Polar residues" evidence="8">
    <location>
        <begin position="1848"/>
        <end position="1857"/>
    </location>
</feature>
<evidence type="ECO:0000256" key="5">
    <source>
        <dbReference type="ARBA" id="ARBA00022806"/>
    </source>
</evidence>
<comment type="subcellular location">
    <subcellularLocation>
        <location evidence="1">Nucleus</location>
    </subcellularLocation>
</comment>
<dbReference type="InterPro" id="IPR056474">
    <property type="entry name" value="SEN1_barrel"/>
</dbReference>
<dbReference type="InterPro" id="IPR041679">
    <property type="entry name" value="DNA2/NAM7-like_C"/>
</dbReference>
<protein>
    <submittedName>
        <fullName evidence="13">Uncharacterized protein</fullName>
    </submittedName>
</protein>
<feature type="region of interest" description="Disordered" evidence="8">
    <location>
        <begin position="944"/>
        <end position="1036"/>
    </location>
</feature>
<proteinExistence type="inferred from homology"/>
<evidence type="ECO:0000256" key="1">
    <source>
        <dbReference type="ARBA" id="ARBA00004123"/>
    </source>
</evidence>
<dbReference type="InterPro" id="IPR047187">
    <property type="entry name" value="SF1_C_Upf1"/>
</dbReference>
<evidence type="ECO:0000256" key="7">
    <source>
        <dbReference type="ARBA" id="ARBA00023242"/>
    </source>
</evidence>
<feature type="region of interest" description="Disordered" evidence="8">
    <location>
        <begin position="1988"/>
        <end position="2026"/>
    </location>
</feature>
<evidence type="ECO:0000256" key="6">
    <source>
        <dbReference type="ARBA" id="ARBA00022840"/>
    </source>
</evidence>
<dbReference type="Proteomes" id="UP000237438">
    <property type="component" value="Unassembled WGS sequence"/>
</dbReference>
<evidence type="ECO:0000256" key="8">
    <source>
        <dbReference type="SAM" id="MobiDB-lite"/>
    </source>
</evidence>
<dbReference type="CDD" id="cd18808">
    <property type="entry name" value="SF1_C_Upf1"/>
    <property type="match status" value="1"/>
</dbReference>
<feature type="compositionally biased region" description="Basic and acidic residues" evidence="8">
    <location>
        <begin position="1834"/>
        <end position="1847"/>
    </location>
</feature>
<keyword evidence="6" id="KW-0067">ATP-binding</keyword>
<dbReference type="STRING" id="225359.A0A2S4PMG4"/>
<dbReference type="OrthoDB" id="6513042at2759"/>
<dbReference type="GO" id="GO:0001147">
    <property type="term" value="F:transcription termination site sequence-specific DNA binding"/>
    <property type="evidence" value="ECO:0007669"/>
    <property type="project" value="TreeGrafter"/>
</dbReference>
<keyword evidence="3" id="KW-0547">Nucleotide-binding</keyword>
<dbReference type="GO" id="GO:0004386">
    <property type="term" value="F:helicase activity"/>
    <property type="evidence" value="ECO:0007669"/>
    <property type="project" value="UniProtKB-KW"/>
</dbReference>
<keyword evidence="14" id="KW-1185">Reference proteome</keyword>
<dbReference type="PANTHER" id="PTHR10887">
    <property type="entry name" value="DNA2/NAM7 HELICASE FAMILY"/>
    <property type="match status" value="1"/>
</dbReference>
<evidence type="ECO:0000256" key="3">
    <source>
        <dbReference type="ARBA" id="ARBA00022741"/>
    </source>
</evidence>
<dbReference type="GO" id="GO:0016787">
    <property type="term" value="F:hydrolase activity"/>
    <property type="evidence" value="ECO:0007669"/>
    <property type="project" value="UniProtKB-KW"/>
</dbReference>
<feature type="compositionally biased region" description="Basic and acidic residues" evidence="8">
    <location>
        <begin position="969"/>
        <end position="984"/>
    </location>
</feature>
<evidence type="ECO:0000313" key="13">
    <source>
        <dbReference type="EMBL" id="POS83226.1"/>
    </source>
</evidence>
<dbReference type="GO" id="GO:0005524">
    <property type="term" value="F:ATP binding"/>
    <property type="evidence" value="ECO:0007669"/>
    <property type="project" value="UniProtKB-KW"/>
</dbReference>
<dbReference type="InterPro" id="IPR041677">
    <property type="entry name" value="DNA2/NAM7_AAA_11"/>
</dbReference>
<feature type="domain" description="Helicase SEN1 beta-barrel" evidence="12">
    <location>
        <begin position="1150"/>
        <end position="1250"/>
    </location>
</feature>
<evidence type="ECO:0000259" key="9">
    <source>
        <dbReference type="Pfam" id="PF12726"/>
    </source>
</evidence>
<dbReference type="Pfam" id="PF12726">
    <property type="entry name" value="SEN1_N"/>
    <property type="match status" value="1"/>
</dbReference>
<evidence type="ECO:0000259" key="12">
    <source>
        <dbReference type="Pfam" id="PF23576"/>
    </source>
</evidence>
<feature type="domain" description="DNA2/NAM7 helicase-like C-terminal" evidence="11">
    <location>
        <begin position="1600"/>
        <end position="1796"/>
    </location>
</feature>
<dbReference type="EMBL" id="PEDP01001783">
    <property type="protein sequence ID" value="POS83226.1"/>
    <property type="molecule type" value="Genomic_DNA"/>
</dbReference>
<dbReference type="InterPro" id="IPR016024">
    <property type="entry name" value="ARM-type_fold"/>
</dbReference>
<evidence type="ECO:0000259" key="10">
    <source>
        <dbReference type="Pfam" id="PF13086"/>
    </source>
</evidence>
<dbReference type="GO" id="GO:0006369">
    <property type="term" value="P:termination of RNA polymerase II transcription"/>
    <property type="evidence" value="ECO:0007669"/>
    <property type="project" value="TreeGrafter"/>
</dbReference>
<evidence type="ECO:0000256" key="4">
    <source>
        <dbReference type="ARBA" id="ARBA00022801"/>
    </source>
</evidence>
<dbReference type="Pfam" id="PF23576">
    <property type="entry name" value="SEN1_barrel"/>
    <property type="match status" value="1"/>
</dbReference>
<feature type="region of interest" description="Disordered" evidence="8">
    <location>
        <begin position="1834"/>
        <end position="1857"/>
    </location>
</feature>
<dbReference type="SUPFAM" id="SSF52540">
    <property type="entry name" value="P-loop containing nucleoside triphosphate hydrolases"/>
    <property type="match status" value="1"/>
</dbReference>
<dbReference type="Pfam" id="PF13087">
    <property type="entry name" value="AAA_12"/>
    <property type="match status" value="1"/>
</dbReference>
<keyword evidence="7" id="KW-0539">Nucleus</keyword>
<dbReference type="Gene3D" id="3.40.50.300">
    <property type="entry name" value="P-loop containing nucleotide triphosphate hydrolases"/>
    <property type="match status" value="2"/>
</dbReference>
<reference evidence="13 14" key="1">
    <citation type="submission" date="2017-10" db="EMBL/GenBank/DDBJ databases">
        <title>Development of genomic resources for the powdery mildew, Erysiphe pulchra.</title>
        <authorList>
            <person name="Wadl P.A."/>
            <person name="Mack B.M."/>
            <person name="Moore G."/>
            <person name="Beltz S.B."/>
        </authorList>
    </citation>
    <scope>NUCLEOTIDE SEQUENCE [LARGE SCALE GENOMIC DNA]</scope>
    <source>
        <strain evidence="13">Cflorida</strain>
    </source>
</reference>
<evidence type="ECO:0000259" key="11">
    <source>
        <dbReference type="Pfam" id="PF13087"/>
    </source>
</evidence>
<keyword evidence="4" id="KW-0378">Hydrolase</keyword>
<name>A0A2S4PMG4_9PEZI</name>
<gene>
    <name evidence="13" type="ORF">EPUL_005116</name>
</gene>
<dbReference type="CDD" id="cd18042">
    <property type="entry name" value="DEXXQc_SETX"/>
    <property type="match status" value="1"/>
</dbReference>
<feature type="compositionally biased region" description="Polar residues" evidence="8">
    <location>
        <begin position="946"/>
        <end position="962"/>
    </location>
</feature>
<sequence>MREELEILNELHRLDGKLSALKKFPPNVHWFCSKQHDNDFLDYTNLNETEGNIDPEKKKEILNDSKKRHEVAYKCSLVLGLAPEQAGRMLEEYTQRLNQLLSSCDKCVYNWHLGRRAFLKELSEQFDDEIVAGLTRRLNKFDFQRIDKGLETAHSLLSKVDISKRTQNYLALNDTAALIALYEAICCVDYHKDDSFLAKHFDFVFASIQKRKVLRISDILPAMARFLFSRNPVRQNFGRISWRKLSNPLTTIEFEWVVHDVLMETMILVALPNADPIDIENFWVGSLLMLKKMDEFLMTHSLSGMEVQPSIYHLALQHLHCNSSEIVRPVIESIYVMLEVAPKAFWSAMGTISPFTVVELVLKSPGFSIMLKDPNTFEDGDKSVSISWIPTFLNSLTPIHQYDACRALCLYLFDRLQNSDFLSKSRMACLHAGLRSLHNTLQTFTSSEYRINASTSLIVIGDIMGLVDNFKLTITSCADLSESDERSIKLKAMGRAVIQSILTLDCKAVSSEWAALVASSEVQRGSRNHSQGIWQAVLDIFRPGSIDLAKNILPSTNLLIGIDELRPEHKRYPERLPVNHIKFNKDLHELMDNVARIFERLSDFSAEDLKQLPQENTTARPLFAALISSDKGVHEAAVELIKSLTGQDGRQDALKALLETNFSSLLGSLNAAVIKVSCTKTFGPTPYIIKIGRELLYSLCGSTGLLRNRCELSKVERNTILGWWTSQWRALDVIFSCTEEWGEQVDKPTSEMTDFLRDAMEYSEALFNEYNIFAYAINGLDCSIDHTNEVKTLSKESITKVLNIICQNINGFVGMLRLRDYYLISVAVNLLVKLLSCLGDFDLEVHEYASKFIKDACKGENQVGYRKTNLSNQQKAELRRALDEHQGIEFIEESKVTVKTQASIHSWSKSADGKLCEPKLPVKSRSDILSTKSLKNRSSIVEIRSRSTSSSIQDAVSKQSATKFKERRRQAEEEARRNKADAIARAKALRAPNGVKGEGSGLKDIDGITGKDHAPKSSELLCGSSDSESDEDEDEETNALINLQKTRNSKVSDYEASRRLNLLQLQGPTKKIKVQRSAKDLRARVEPNMDKLYIEILNWDLFHQGDEPPGSSTYRKIDNKYLDLDLYKATFGPLLISEVWRSLVTSKEENNFKPMELKILNRLSVDKFIEISTSMPIPARDPNICERDIVLLSKSIDPLKDKEEPHCLARVDRRTRKNNVIEITYRVSRDVRQELLQCLVPNGKLFVVKITDMTTTQREYAALSSLEYYDLCNEVLEAKPSPHQIFPEKRILSTAERYKLNVGQSKAVLSAYENDGFTLIQGPPGSGKTKTIIAMVGALLSQTLLQQQQHQKGETRNNNLTVPKSSVVKKKLLICAPSNAAVDELVVRLMEGVQPWNGSSQRINLIRIGRSDAINASVKDVVLDELVTKKLEGDLGEKSKLLSDREKLHQDAAKVKERLNVIRPLIDEARKNGETNQEINLRREFDQLKRNQASIGAKIDEEKASGNTVSRQNEIKRRQFQQEIIDGAHVICSTLSGSGHDMFRNLNVEFETVIIDEAAQCIELSALIPLKYGCSKCILVGDPEQLPPTVLSRSAARYGYEQSLFVRMQRNYPKDVHLLDTQYRMHPEISIFPSQEFYASRLIDGDNMAALRDKPWHVSSTLAPYRFFDVKGTQTKEASGHSFINLPEINASIALYERLKTDFYEYDFKGQIGIITTYKAQLIEMRARFERRFGKEIHEEIEFNTTDAFQGREREIIIFSCVRAKSSGGIGFLGDIRRMNVGLTRAKSSLWVLGDSLALQQGEYWNKLIQNAKDRNRYTGGDIFSLLRRRTIRDRDDPQRTQKDESSNLRLAQQQSLHTESIKSMNCLSKVEVDVEDVKMSNNPIPLDPFESSVTKPLVLAAAEKIKDENLLALSRDSHGGLLGKRPRDFDSAIDEAPSKKVSESLETCAYALNLDFKTDLVSYYQIPNPNPKPSKLEAALAAHEASKAAAPIRPIRPMRPPGVGPPRRKPPADPFIKKKLPLSKR</sequence>
<accession>A0A2S4PMG4</accession>
<dbReference type="InterPro" id="IPR045055">
    <property type="entry name" value="DNA2/NAM7-like"/>
</dbReference>
<organism evidence="13 14">
    <name type="scientific">Erysiphe pulchra</name>
    <dbReference type="NCBI Taxonomy" id="225359"/>
    <lineage>
        <taxon>Eukaryota</taxon>
        <taxon>Fungi</taxon>
        <taxon>Dikarya</taxon>
        <taxon>Ascomycota</taxon>
        <taxon>Pezizomycotina</taxon>
        <taxon>Leotiomycetes</taxon>
        <taxon>Erysiphales</taxon>
        <taxon>Erysiphaceae</taxon>
        <taxon>Erysiphe</taxon>
    </lineage>
</organism>
<dbReference type="InterPro" id="IPR024481">
    <property type="entry name" value="Helicase_Sen1_N"/>
</dbReference>
<dbReference type="GO" id="GO:0005694">
    <property type="term" value="C:chromosome"/>
    <property type="evidence" value="ECO:0007669"/>
    <property type="project" value="UniProtKB-ARBA"/>
</dbReference>
<dbReference type="FunFam" id="3.40.50.300:FF:000326">
    <property type="entry name" value="P-loop containing nucleoside triphosphate hydrolase"/>
    <property type="match status" value="1"/>
</dbReference>
<dbReference type="InterPro" id="IPR027417">
    <property type="entry name" value="P-loop_NTPase"/>
</dbReference>
<dbReference type="SUPFAM" id="SSF48371">
    <property type="entry name" value="ARM repeat"/>
    <property type="match status" value="1"/>
</dbReference>
<comment type="similarity">
    <text evidence="2">Belongs to the DNA2/NAM7 helicase family.</text>
</comment>
<evidence type="ECO:0000256" key="2">
    <source>
        <dbReference type="ARBA" id="ARBA00007913"/>
    </source>
</evidence>
<feature type="domain" description="DNA2/NAM7 helicase helicase" evidence="10">
    <location>
        <begin position="1299"/>
        <end position="1593"/>
    </location>
</feature>
<feature type="compositionally biased region" description="Acidic residues" evidence="8">
    <location>
        <begin position="1027"/>
        <end position="1036"/>
    </location>
</feature>
<dbReference type="FunFam" id="3.40.50.300:FF:001152">
    <property type="entry name" value="tRNA-splicing endonuclease, putative"/>
    <property type="match status" value="1"/>
</dbReference>
<dbReference type="Pfam" id="PF13086">
    <property type="entry name" value="AAA_11"/>
    <property type="match status" value="1"/>
</dbReference>
<dbReference type="PANTHER" id="PTHR10887:SF495">
    <property type="entry name" value="HELICASE SENATAXIN ISOFORM X1-RELATED"/>
    <property type="match status" value="1"/>
</dbReference>
<keyword evidence="5" id="KW-0347">Helicase</keyword>